<reference evidence="2 5" key="2">
    <citation type="submission" date="2019-12" db="EMBL/GenBank/DDBJ databases">
        <authorList>
            <person name="Zheng J."/>
        </authorList>
    </citation>
    <scope>NUCLEOTIDE SEQUENCE [LARGE SCALE GENOMIC DNA]</scope>
    <source>
        <strain evidence="2 5">DSM 27347</strain>
    </source>
</reference>
<evidence type="ECO:0000313" key="4">
    <source>
        <dbReference type="Proteomes" id="UP000323502"/>
    </source>
</evidence>
<dbReference type="OrthoDB" id="5190099at2"/>
<sequence length="246" mass="26256">MGRNPVVRWGGVLGFALGGFFDGIVLHQILQWHHLLSLVPGVDSLRMQVLWDGYFHALMYLVALAGLVGLWRHRAAAGSTHWLGAVPVGFGAWHVLDSVLSHWVLGIHRIRVDSAQPLLWDLIWFAAFGVVPLLLGWVMLRRGRVVPAGGAAAAMVAVVTLGAAFWSARPAEGARFTTLVFAPGVTPAAAMGAVLAEEARLVWSDRAMGVMVVDVAPGRRAAFYRRGALLVGGAGLPAGCFNWSAA</sequence>
<protein>
    <submittedName>
        <fullName evidence="2">DUF2243 domain-containing protein</fullName>
    </submittedName>
</protein>
<evidence type="ECO:0000313" key="3">
    <source>
        <dbReference type="EMBL" id="SDF60270.1"/>
    </source>
</evidence>
<dbReference type="EMBL" id="FNBI01000004">
    <property type="protein sequence ID" value="SDF60270.1"/>
    <property type="molecule type" value="Genomic_DNA"/>
</dbReference>
<feature type="transmembrane region" description="Helical" evidence="1">
    <location>
        <begin position="12"/>
        <end position="33"/>
    </location>
</feature>
<keyword evidence="1" id="KW-1133">Transmembrane helix</keyword>
<evidence type="ECO:0000313" key="5">
    <source>
        <dbReference type="Proteomes" id="UP000436801"/>
    </source>
</evidence>
<feature type="transmembrane region" description="Helical" evidence="1">
    <location>
        <begin position="53"/>
        <end position="71"/>
    </location>
</feature>
<dbReference type="Proteomes" id="UP000323502">
    <property type="component" value="Unassembled WGS sequence"/>
</dbReference>
<proteinExistence type="predicted"/>
<dbReference type="AlphaFoldDB" id="A0A1G7MGD6"/>
<name>A0A1G7MGD6_9SPHN</name>
<keyword evidence="1" id="KW-0472">Membrane</keyword>
<organism evidence="3 4">
    <name type="scientific">Sphingomonas carotinifaciens</name>
    <dbReference type="NCBI Taxonomy" id="1166323"/>
    <lineage>
        <taxon>Bacteria</taxon>
        <taxon>Pseudomonadati</taxon>
        <taxon>Pseudomonadota</taxon>
        <taxon>Alphaproteobacteria</taxon>
        <taxon>Sphingomonadales</taxon>
        <taxon>Sphingomonadaceae</taxon>
        <taxon>Sphingomonas</taxon>
    </lineage>
</organism>
<feature type="transmembrane region" description="Helical" evidence="1">
    <location>
        <begin position="83"/>
        <end position="105"/>
    </location>
</feature>
<dbReference type="InterPro" id="IPR018719">
    <property type="entry name" value="DUF2243_membrane"/>
</dbReference>
<reference evidence="3 4" key="1">
    <citation type="submission" date="2016-10" db="EMBL/GenBank/DDBJ databases">
        <authorList>
            <person name="Varghese N."/>
            <person name="Submissions S."/>
        </authorList>
    </citation>
    <scope>NUCLEOTIDE SEQUENCE [LARGE SCALE GENOMIC DNA]</scope>
    <source>
        <strain evidence="3 4">S7-754</strain>
    </source>
</reference>
<gene>
    <name evidence="2" type="ORF">GQR91_00030</name>
    <name evidence="3" type="ORF">SAMN05216557_104164</name>
</gene>
<dbReference type="EMBL" id="WSUT01000001">
    <property type="protein sequence ID" value="MWC42052.1"/>
    <property type="molecule type" value="Genomic_DNA"/>
</dbReference>
<accession>A0A1G7MGD6</accession>
<feature type="transmembrane region" description="Helical" evidence="1">
    <location>
        <begin position="145"/>
        <end position="168"/>
    </location>
</feature>
<dbReference type="Proteomes" id="UP000436801">
    <property type="component" value="Unassembled WGS sequence"/>
</dbReference>
<evidence type="ECO:0000256" key="1">
    <source>
        <dbReference type="SAM" id="Phobius"/>
    </source>
</evidence>
<evidence type="ECO:0000313" key="2">
    <source>
        <dbReference type="EMBL" id="MWC42052.1"/>
    </source>
</evidence>
<dbReference type="Pfam" id="PF10002">
    <property type="entry name" value="DUF2243"/>
    <property type="match status" value="1"/>
</dbReference>
<dbReference type="RefSeq" id="WP_149682518.1">
    <property type="nucleotide sequence ID" value="NZ_FNBI01000004.1"/>
</dbReference>
<feature type="transmembrane region" description="Helical" evidence="1">
    <location>
        <begin position="117"/>
        <end position="138"/>
    </location>
</feature>
<keyword evidence="4" id="KW-1185">Reference proteome</keyword>
<keyword evidence="1" id="KW-0812">Transmembrane</keyword>
<feature type="transmembrane region" description="Helical" evidence="1">
    <location>
        <begin position="174"/>
        <end position="196"/>
    </location>
</feature>